<dbReference type="PROSITE" id="PS50157">
    <property type="entry name" value="ZINC_FINGER_C2H2_2"/>
    <property type="match status" value="3"/>
</dbReference>
<evidence type="ECO:0000256" key="5">
    <source>
        <dbReference type="ARBA" id="ARBA00022833"/>
    </source>
</evidence>
<evidence type="ECO:0000259" key="11">
    <source>
        <dbReference type="PROSITE" id="PS50157"/>
    </source>
</evidence>
<keyword evidence="4 9" id="KW-0863">Zinc-finger</keyword>
<dbReference type="InterPro" id="IPR036236">
    <property type="entry name" value="Znf_C2H2_sf"/>
</dbReference>
<evidence type="ECO:0000256" key="2">
    <source>
        <dbReference type="ARBA" id="ARBA00022723"/>
    </source>
</evidence>
<keyword evidence="3" id="KW-0677">Repeat</keyword>
<dbReference type="GO" id="GO:0001817">
    <property type="term" value="P:regulation of cytokine production"/>
    <property type="evidence" value="ECO:0007669"/>
    <property type="project" value="TreeGrafter"/>
</dbReference>
<dbReference type="PANTHER" id="PTHR24399:SF23">
    <property type="entry name" value="C2H2-TYPE DOMAIN-CONTAINING PROTEIN"/>
    <property type="match status" value="1"/>
</dbReference>
<evidence type="ECO:0000256" key="9">
    <source>
        <dbReference type="PROSITE-ProRule" id="PRU00042"/>
    </source>
</evidence>
<dbReference type="FunFam" id="3.30.160.60:FF:000446">
    <property type="entry name" value="Zinc finger protein"/>
    <property type="match status" value="1"/>
</dbReference>
<dbReference type="AlphaFoldDB" id="A0A2C5YKH0"/>
<dbReference type="PROSITE" id="PS00028">
    <property type="entry name" value="ZINC_FINGER_C2H2_1"/>
    <property type="match status" value="2"/>
</dbReference>
<dbReference type="GO" id="GO:0002682">
    <property type="term" value="P:regulation of immune system process"/>
    <property type="evidence" value="ECO:0007669"/>
    <property type="project" value="TreeGrafter"/>
</dbReference>
<evidence type="ECO:0000256" key="4">
    <source>
        <dbReference type="ARBA" id="ARBA00022771"/>
    </source>
</evidence>
<feature type="region of interest" description="Disordered" evidence="10">
    <location>
        <begin position="1"/>
        <end position="58"/>
    </location>
</feature>
<evidence type="ECO:0000256" key="10">
    <source>
        <dbReference type="SAM" id="MobiDB-lite"/>
    </source>
</evidence>
<keyword evidence="7" id="KW-0804">Transcription</keyword>
<feature type="compositionally biased region" description="Low complexity" evidence="10">
    <location>
        <begin position="241"/>
        <end position="252"/>
    </location>
</feature>
<evidence type="ECO:0000256" key="7">
    <source>
        <dbReference type="ARBA" id="ARBA00023163"/>
    </source>
</evidence>
<protein>
    <recommendedName>
        <fullName evidence="11">C2H2-type domain-containing protein</fullName>
    </recommendedName>
</protein>
<keyword evidence="13" id="KW-1185">Reference proteome</keyword>
<feature type="domain" description="C2H2-type" evidence="11">
    <location>
        <begin position="284"/>
        <end position="311"/>
    </location>
</feature>
<dbReference type="GO" id="GO:0000978">
    <property type="term" value="F:RNA polymerase II cis-regulatory region sequence-specific DNA binding"/>
    <property type="evidence" value="ECO:0007669"/>
    <property type="project" value="TreeGrafter"/>
</dbReference>
<feature type="region of interest" description="Disordered" evidence="10">
    <location>
        <begin position="78"/>
        <end position="256"/>
    </location>
</feature>
<dbReference type="FunFam" id="3.30.160.60:FF:001666">
    <property type="entry name" value="MDS1 and EVI1 complex locus"/>
    <property type="match status" value="1"/>
</dbReference>
<dbReference type="SUPFAM" id="SSF57667">
    <property type="entry name" value="beta-beta-alpha zinc fingers"/>
    <property type="match status" value="2"/>
</dbReference>
<feature type="compositionally biased region" description="Low complexity" evidence="10">
    <location>
        <begin position="533"/>
        <end position="549"/>
    </location>
</feature>
<feature type="compositionally biased region" description="Polar residues" evidence="10">
    <location>
        <begin position="45"/>
        <end position="58"/>
    </location>
</feature>
<name>A0A2C5YKH0_9HYPO</name>
<evidence type="ECO:0000256" key="8">
    <source>
        <dbReference type="ARBA" id="ARBA00023242"/>
    </source>
</evidence>
<dbReference type="SMART" id="SM00355">
    <property type="entry name" value="ZnF_C2H2"/>
    <property type="match status" value="3"/>
</dbReference>
<organism evidence="12 13">
    <name type="scientific">Ophiocordyceps australis</name>
    <dbReference type="NCBI Taxonomy" id="1399860"/>
    <lineage>
        <taxon>Eukaryota</taxon>
        <taxon>Fungi</taxon>
        <taxon>Dikarya</taxon>
        <taxon>Ascomycota</taxon>
        <taxon>Pezizomycotina</taxon>
        <taxon>Sordariomycetes</taxon>
        <taxon>Hypocreomycetidae</taxon>
        <taxon>Hypocreales</taxon>
        <taxon>Ophiocordycipitaceae</taxon>
        <taxon>Ophiocordyceps</taxon>
    </lineage>
</organism>
<gene>
    <name evidence="12" type="ORF">CDD82_1395</name>
</gene>
<sequence length="650" mass="68043">MASGAGPLATEAPAPAPAPAPVSSSVIAPDISATRLPKRQRESDSLSPRSHQVNLLASPTKSARLALATSTSPPVLTAAAALEDQRQRRLEEQRDRTGAPTEAPTSPNPSHRVIESLTPGATQAMSRPTDGPQIAPTANMDPTVKAVVSLSIPPVPVPTRSPEERRESSPQSVASMAGVAVTESPTPMDIDDSAKKDEQLSTPQAAQEPRPQPASISYPGSMQVTAPGPDQSARGMSFPMPSQTQTSPTSTGSKRHKCPYCNTEFTRHHNLKSHLLTHSQEKPYVCTDCQMRFRRLHDLKRHGKLHTGEKPHVCNKCDRKFARGDALARHSKGSGGCAGRRTSMGNFAIEGDEMDGTMGEGDDSAMSGIAYDNGDEELRRQSLPSMGLQNGVEGGSFSAHSRTYPPAGARAAASGLYGSSSQSGQTGQTSQTGSTVANSSSSTSGAMAGNGQVANTTSGSSGSSGNVGGEYSQSGMTESPKPLSPSLTAPAQDSRADAARQRSPSQSQQQQQQQQASTANTNRQPAEQESVTQQLSQQAQQAQQQPPSRRLAELNSPNRQARPRLPGLSHTDSAASTSASSGALGPNRQAGGAQASGESGNMFAHSDPTVWAYIQSLEDQIKLLLDKVGGLDHEVAGLKRRLDAGHTAAS</sequence>
<feature type="domain" description="C2H2-type" evidence="11">
    <location>
        <begin position="312"/>
        <end position="342"/>
    </location>
</feature>
<evidence type="ECO:0000256" key="6">
    <source>
        <dbReference type="ARBA" id="ARBA00023015"/>
    </source>
</evidence>
<keyword evidence="6" id="KW-0805">Transcription regulation</keyword>
<dbReference type="Proteomes" id="UP000224854">
    <property type="component" value="Unassembled WGS sequence"/>
</dbReference>
<evidence type="ECO:0000313" key="12">
    <source>
        <dbReference type="EMBL" id="PHH67514.1"/>
    </source>
</evidence>
<dbReference type="EMBL" id="NJEU01001415">
    <property type="protein sequence ID" value="PHH67514.1"/>
    <property type="molecule type" value="Genomic_DNA"/>
</dbReference>
<dbReference type="GO" id="GO:0008270">
    <property type="term" value="F:zinc ion binding"/>
    <property type="evidence" value="ECO:0007669"/>
    <property type="project" value="UniProtKB-KW"/>
</dbReference>
<dbReference type="Pfam" id="PF00096">
    <property type="entry name" value="zf-C2H2"/>
    <property type="match status" value="2"/>
</dbReference>
<dbReference type="Gene3D" id="3.30.160.60">
    <property type="entry name" value="Classic Zinc Finger"/>
    <property type="match status" value="3"/>
</dbReference>
<keyword evidence="2" id="KW-0479">Metal-binding</keyword>
<reference evidence="12 13" key="1">
    <citation type="submission" date="2017-06" db="EMBL/GenBank/DDBJ databases">
        <title>Ant-infecting Ophiocordyceps genomes reveal a high diversity of potential behavioral manipulation genes and a possible major role for enterotoxins.</title>
        <authorList>
            <person name="De Bekker C."/>
            <person name="Evans H.C."/>
            <person name="Brachmann A."/>
            <person name="Hughes D.P."/>
        </authorList>
    </citation>
    <scope>NUCLEOTIDE SEQUENCE [LARGE SCALE GENOMIC DNA]</scope>
    <source>
        <strain evidence="12 13">1348a</strain>
    </source>
</reference>
<evidence type="ECO:0000256" key="3">
    <source>
        <dbReference type="ARBA" id="ARBA00022737"/>
    </source>
</evidence>
<proteinExistence type="predicted"/>
<feature type="domain" description="C2H2-type" evidence="11">
    <location>
        <begin position="256"/>
        <end position="283"/>
    </location>
</feature>
<dbReference type="OrthoDB" id="8117402at2759"/>
<keyword evidence="5" id="KW-0862">Zinc</keyword>
<keyword evidence="8" id="KW-0539">Nucleus</keyword>
<feature type="compositionally biased region" description="Low complexity" evidence="10">
    <location>
        <begin position="573"/>
        <end position="600"/>
    </location>
</feature>
<feature type="compositionally biased region" description="Low complexity" evidence="10">
    <location>
        <begin position="418"/>
        <end position="449"/>
    </location>
</feature>
<feature type="region of interest" description="Disordered" evidence="10">
    <location>
        <begin position="386"/>
        <end position="601"/>
    </location>
</feature>
<evidence type="ECO:0000256" key="1">
    <source>
        <dbReference type="ARBA" id="ARBA00004123"/>
    </source>
</evidence>
<comment type="subcellular location">
    <subcellularLocation>
        <location evidence="1">Nucleus</location>
    </subcellularLocation>
</comment>
<feature type="compositionally biased region" description="Basic and acidic residues" evidence="10">
    <location>
        <begin position="83"/>
        <end position="97"/>
    </location>
</feature>
<accession>A0A2C5YKH0</accession>
<dbReference type="GO" id="GO:0005654">
    <property type="term" value="C:nucleoplasm"/>
    <property type="evidence" value="ECO:0007669"/>
    <property type="project" value="TreeGrafter"/>
</dbReference>
<dbReference type="InterPro" id="IPR013087">
    <property type="entry name" value="Znf_C2H2_type"/>
</dbReference>
<comment type="caution">
    <text evidence="12">The sequence shown here is derived from an EMBL/GenBank/DDBJ whole genome shotgun (WGS) entry which is preliminary data.</text>
</comment>
<evidence type="ECO:0000313" key="13">
    <source>
        <dbReference type="Proteomes" id="UP000224854"/>
    </source>
</evidence>
<dbReference type="PANTHER" id="PTHR24399">
    <property type="entry name" value="ZINC FINGER AND BTB DOMAIN-CONTAINING"/>
    <property type="match status" value="1"/>
</dbReference>
<feature type="compositionally biased region" description="Low complexity" evidence="10">
    <location>
        <begin position="501"/>
        <end position="524"/>
    </location>
</feature>
<dbReference type="GO" id="GO:0001227">
    <property type="term" value="F:DNA-binding transcription repressor activity, RNA polymerase II-specific"/>
    <property type="evidence" value="ECO:0007669"/>
    <property type="project" value="TreeGrafter"/>
</dbReference>